<dbReference type="AlphaFoldDB" id="A0A2G9QM27"/>
<gene>
    <name evidence="2" type="ORF">AB205_0170830</name>
</gene>
<feature type="signal peptide" evidence="1">
    <location>
        <begin position="1"/>
        <end position="16"/>
    </location>
</feature>
<organism evidence="2 3">
    <name type="scientific">Aquarana catesbeiana</name>
    <name type="common">American bullfrog</name>
    <name type="synonym">Rana catesbeiana</name>
    <dbReference type="NCBI Taxonomy" id="8400"/>
    <lineage>
        <taxon>Eukaryota</taxon>
        <taxon>Metazoa</taxon>
        <taxon>Chordata</taxon>
        <taxon>Craniata</taxon>
        <taxon>Vertebrata</taxon>
        <taxon>Euteleostomi</taxon>
        <taxon>Amphibia</taxon>
        <taxon>Batrachia</taxon>
        <taxon>Anura</taxon>
        <taxon>Neobatrachia</taxon>
        <taxon>Ranoidea</taxon>
        <taxon>Ranidae</taxon>
        <taxon>Aquarana</taxon>
    </lineage>
</organism>
<name>A0A2G9QM27_AQUCT</name>
<reference evidence="3" key="1">
    <citation type="journal article" date="2017" name="Nat. Commun.">
        <title>The North American bullfrog draft genome provides insight into hormonal regulation of long noncoding RNA.</title>
        <authorList>
            <person name="Hammond S.A."/>
            <person name="Warren R.L."/>
            <person name="Vandervalk B.P."/>
            <person name="Kucuk E."/>
            <person name="Khan H."/>
            <person name="Gibb E.A."/>
            <person name="Pandoh P."/>
            <person name="Kirk H."/>
            <person name="Zhao Y."/>
            <person name="Jones M."/>
            <person name="Mungall A.J."/>
            <person name="Coope R."/>
            <person name="Pleasance S."/>
            <person name="Moore R.A."/>
            <person name="Holt R.A."/>
            <person name="Round J.M."/>
            <person name="Ohora S."/>
            <person name="Walle B.V."/>
            <person name="Veldhoen N."/>
            <person name="Helbing C.C."/>
            <person name="Birol I."/>
        </authorList>
    </citation>
    <scope>NUCLEOTIDE SEQUENCE [LARGE SCALE GENOMIC DNA]</scope>
</reference>
<keyword evidence="3" id="KW-1185">Reference proteome</keyword>
<keyword evidence="1" id="KW-0732">Signal</keyword>
<accession>A0A2G9QM27</accession>
<protein>
    <submittedName>
        <fullName evidence="2">Uncharacterized protein</fullName>
    </submittedName>
</protein>
<evidence type="ECO:0000313" key="2">
    <source>
        <dbReference type="EMBL" id="PIO16606.1"/>
    </source>
</evidence>
<evidence type="ECO:0000313" key="3">
    <source>
        <dbReference type="Proteomes" id="UP000228934"/>
    </source>
</evidence>
<dbReference type="EMBL" id="KV952064">
    <property type="protein sequence ID" value="PIO16606.1"/>
    <property type="molecule type" value="Genomic_DNA"/>
</dbReference>
<sequence>MTWVGLCWELRLGSLAAWEGSMSRLILVCPREQQGKKGMCGHFIRHKQIANYLFYFHQ</sequence>
<proteinExistence type="predicted"/>
<dbReference type="Proteomes" id="UP000228934">
    <property type="component" value="Unassembled WGS sequence"/>
</dbReference>
<feature type="chain" id="PRO_5013701609" evidence="1">
    <location>
        <begin position="17"/>
        <end position="58"/>
    </location>
</feature>
<evidence type="ECO:0000256" key="1">
    <source>
        <dbReference type="SAM" id="SignalP"/>
    </source>
</evidence>